<dbReference type="PANTHER" id="PTHR23131">
    <property type="entry name" value="ENDORIBONUCLEASE LACTB2"/>
    <property type="match status" value="1"/>
</dbReference>
<dbReference type="InterPro" id="IPR050662">
    <property type="entry name" value="Sec-metab_biosynth-thioest"/>
</dbReference>
<evidence type="ECO:0000259" key="2">
    <source>
        <dbReference type="SMART" id="SM00849"/>
    </source>
</evidence>
<accession>A0A6J6PWE8</accession>
<feature type="compositionally biased region" description="Acidic residues" evidence="1">
    <location>
        <begin position="114"/>
        <end position="123"/>
    </location>
</feature>
<dbReference type="SUPFAM" id="SSF56281">
    <property type="entry name" value="Metallo-hydrolase/oxidoreductase"/>
    <property type="match status" value="1"/>
</dbReference>
<dbReference type="CDD" id="cd16278">
    <property type="entry name" value="metallo-hydrolase-like_MBL-fold"/>
    <property type="match status" value="1"/>
</dbReference>
<dbReference type="Pfam" id="PF00753">
    <property type="entry name" value="Lactamase_B"/>
    <property type="match status" value="1"/>
</dbReference>
<sequence>MATAIPFVPPLDDVTYGTAEQVSPLIRRAIAENPSKYSYRGTGTYIVGRGEVAVIDPGPDLPGHRDALMAELVDEKVVAILVTHCHSDHSPLAQWLKEHTGAPTYAFGPHGATEDPDDDPEPETDARPDTEVEHKESVDTDFAPDVVTADGFVISGPGWTFDSVFTPGHTSNHTCFALREEQALFSGDHVMGWSTTVVSPPDGDMRAYCASMEKVIARPDRIIWPTHGNPVTDPQPFLRALLAHRLEREAQVVAFLGSGPTTIEAMVKVLYKDVREELHRAAGRSVLSHLRKLVADGAVTVGGDGRPTSKAEYRLA</sequence>
<gene>
    <name evidence="3" type="ORF">UFOPK2602_00678</name>
</gene>
<evidence type="ECO:0000313" key="3">
    <source>
        <dbReference type="EMBL" id="CAB4702682.1"/>
    </source>
</evidence>
<name>A0A6J6PWE8_9ZZZZ</name>
<evidence type="ECO:0000256" key="1">
    <source>
        <dbReference type="SAM" id="MobiDB-lite"/>
    </source>
</evidence>
<dbReference type="AlphaFoldDB" id="A0A6J6PWE8"/>
<reference evidence="3" key="1">
    <citation type="submission" date="2020-05" db="EMBL/GenBank/DDBJ databases">
        <authorList>
            <person name="Chiriac C."/>
            <person name="Salcher M."/>
            <person name="Ghai R."/>
            <person name="Kavagutti S V."/>
        </authorList>
    </citation>
    <scope>NUCLEOTIDE SEQUENCE</scope>
</reference>
<dbReference type="InterPro" id="IPR001279">
    <property type="entry name" value="Metallo-B-lactamas"/>
</dbReference>
<dbReference type="PANTHER" id="PTHR23131:SF0">
    <property type="entry name" value="ENDORIBONUCLEASE LACTB2"/>
    <property type="match status" value="1"/>
</dbReference>
<dbReference type="SMART" id="SM00849">
    <property type="entry name" value="Lactamase_B"/>
    <property type="match status" value="1"/>
</dbReference>
<dbReference type="InterPro" id="IPR036866">
    <property type="entry name" value="RibonucZ/Hydroxyglut_hydro"/>
</dbReference>
<organism evidence="3">
    <name type="scientific">freshwater metagenome</name>
    <dbReference type="NCBI Taxonomy" id="449393"/>
    <lineage>
        <taxon>unclassified sequences</taxon>
        <taxon>metagenomes</taxon>
        <taxon>ecological metagenomes</taxon>
    </lineage>
</organism>
<dbReference type="Gene3D" id="3.60.15.10">
    <property type="entry name" value="Ribonuclease Z/Hydroxyacylglutathione hydrolase-like"/>
    <property type="match status" value="1"/>
</dbReference>
<dbReference type="InterPro" id="IPR036388">
    <property type="entry name" value="WH-like_DNA-bd_sf"/>
</dbReference>
<protein>
    <submittedName>
        <fullName evidence="3">Unannotated protein</fullName>
    </submittedName>
</protein>
<feature type="region of interest" description="Disordered" evidence="1">
    <location>
        <begin position="103"/>
        <end position="137"/>
    </location>
</feature>
<dbReference type="Gene3D" id="1.10.10.10">
    <property type="entry name" value="Winged helix-like DNA-binding domain superfamily/Winged helix DNA-binding domain"/>
    <property type="match status" value="1"/>
</dbReference>
<dbReference type="Pfam" id="PF17778">
    <property type="entry name" value="WHD_BLACT"/>
    <property type="match status" value="1"/>
</dbReference>
<dbReference type="EMBL" id="CAEZXX010000035">
    <property type="protein sequence ID" value="CAB4702682.1"/>
    <property type="molecule type" value="Genomic_DNA"/>
</dbReference>
<feature type="compositionally biased region" description="Basic and acidic residues" evidence="1">
    <location>
        <begin position="124"/>
        <end position="137"/>
    </location>
</feature>
<dbReference type="InterPro" id="IPR041516">
    <property type="entry name" value="LACTB2_WH"/>
</dbReference>
<feature type="domain" description="Metallo-beta-lactamase" evidence="2">
    <location>
        <begin position="40"/>
        <end position="227"/>
    </location>
</feature>
<proteinExistence type="predicted"/>